<dbReference type="PANTHER" id="PTHR46807:SF1">
    <property type="entry name" value="TRANSCRIPTION FACTOR PIF3"/>
    <property type="match status" value="1"/>
</dbReference>
<dbReference type="CDD" id="cd11445">
    <property type="entry name" value="bHLH_AtPIF_like"/>
    <property type="match status" value="1"/>
</dbReference>
<feature type="compositionally biased region" description="Basic and acidic residues" evidence="5">
    <location>
        <begin position="512"/>
        <end position="528"/>
    </location>
</feature>
<sequence length="729" mass="79642">MNTMNHCVPEWDRSDDMLDALIPSDDFHGPVYGKAEFVRSRKSHFCQVPVQNTLEAGGNDNGSVKMQGQSSKCNKPQWQANYPTTWSSGQGTEDGVTPGKPVTSKSDALLEAAVNEAPTEVHPGHHIDVAHDEMVSWLQYPLDDTLERNYCSDFFGELPDSHTQLLRESFGHGSTKTARTSYLGSPGNDSVMNRASTTDTAMLLGAGRAAGFLPQAGAEAFSKVRTIHSLQPSSVTKWQQPHPNSSNGSNMCATANLATTRAPPSAPPSNPMLPPRTQPMIPNVNTQTPQPNNKPGSMNFSHFSRPAALMKANLHSLTGMNSVPPPSARFKQQQNQTGKPTVEACTSTGSSIAESTTAGQRSSGTQQELKTQPGVTEREQSNGIKDCRWQSAPSLSPKKDRDYVVSEGDCKKTFNDQETYRISGVTSDAVLASSEKGVSHVTQHPDIQEPTITSSSGGCGTSAERPKGFATSNKRKSSEREDTECQSEDGEDESIDTKKPVTGRGSTAKRSRAAEVHNQSERRRRDRINEKMRALQELIPNSNKTDKASMLEEAIEYLKMLQLQLQMISMRTGMTLPPMVVPGGLQQHMQMPQMPGMPSMGMGMGMVPMGLSHGMMMDMGVTAQGRGVVPMQSHAGPSLNGSMASASSMVDVHDPRYLASGVIDPYNAYLARQHQPMQMTQPLNIDKYNAYLMQQHQLQQQQQHHHHQQQHPQHQQHQQTSNMNGGPSH</sequence>
<feature type="compositionally biased region" description="Polar residues" evidence="5">
    <location>
        <begin position="720"/>
        <end position="729"/>
    </location>
</feature>
<dbReference type="SMART" id="SM00353">
    <property type="entry name" value="HLH"/>
    <property type="match status" value="1"/>
</dbReference>
<feature type="region of interest" description="Disordered" evidence="5">
    <location>
        <begin position="233"/>
        <end position="252"/>
    </location>
</feature>
<dbReference type="AlphaFoldDB" id="A0A7I4BW11"/>
<proteinExistence type="predicted"/>
<feature type="region of interest" description="Disordered" evidence="5">
    <location>
        <begin position="696"/>
        <end position="729"/>
    </location>
</feature>
<dbReference type="GO" id="GO:0003700">
    <property type="term" value="F:DNA-binding transcription factor activity"/>
    <property type="evidence" value="ECO:0000318"/>
    <property type="project" value="GO_Central"/>
</dbReference>
<dbReference type="Gene3D" id="4.10.280.10">
    <property type="entry name" value="Helix-loop-helix DNA-binding domain"/>
    <property type="match status" value="1"/>
</dbReference>
<dbReference type="GO" id="GO:0046983">
    <property type="term" value="F:protein dimerization activity"/>
    <property type="evidence" value="ECO:0007669"/>
    <property type="project" value="InterPro"/>
</dbReference>
<dbReference type="Proteomes" id="UP000006727">
    <property type="component" value="Chromosome 1"/>
</dbReference>
<dbReference type="Gramene" id="Pp3c1_38820V3.6">
    <property type="protein sequence ID" value="Pp3c1_38820V3.6"/>
    <property type="gene ID" value="Pp3c1_38820"/>
</dbReference>
<dbReference type="Pfam" id="PF00010">
    <property type="entry name" value="HLH"/>
    <property type="match status" value="1"/>
</dbReference>
<evidence type="ECO:0000259" key="6">
    <source>
        <dbReference type="PROSITE" id="PS50888"/>
    </source>
</evidence>
<reference evidence="7 8" key="2">
    <citation type="journal article" date="2018" name="Plant J.">
        <title>The Physcomitrella patens chromosome-scale assembly reveals moss genome structure and evolution.</title>
        <authorList>
            <person name="Lang D."/>
            <person name="Ullrich K.K."/>
            <person name="Murat F."/>
            <person name="Fuchs J."/>
            <person name="Jenkins J."/>
            <person name="Haas F.B."/>
            <person name="Piednoel M."/>
            <person name="Gundlach H."/>
            <person name="Van Bel M."/>
            <person name="Meyberg R."/>
            <person name="Vives C."/>
            <person name="Morata J."/>
            <person name="Symeonidi A."/>
            <person name="Hiss M."/>
            <person name="Muchero W."/>
            <person name="Kamisugi Y."/>
            <person name="Saleh O."/>
            <person name="Blanc G."/>
            <person name="Decker E.L."/>
            <person name="van Gessel N."/>
            <person name="Grimwood J."/>
            <person name="Hayes R.D."/>
            <person name="Graham S.W."/>
            <person name="Gunter L.E."/>
            <person name="McDaniel S.F."/>
            <person name="Hoernstein S.N.W."/>
            <person name="Larsson A."/>
            <person name="Li F.W."/>
            <person name="Perroud P.F."/>
            <person name="Phillips J."/>
            <person name="Ranjan P."/>
            <person name="Rokshar D.S."/>
            <person name="Rothfels C.J."/>
            <person name="Schneider L."/>
            <person name="Shu S."/>
            <person name="Stevenson D.W."/>
            <person name="Thummler F."/>
            <person name="Tillich M."/>
            <person name="Villarreal Aguilar J.C."/>
            <person name="Widiez T."/>
            <person name="Wong G.K."/>
            <person name="Wymore A."/>
            <person name="Zhang Y."/>
            <person name="Zimmer A.D."/>
            <person name="Quatrano R.S."/>
            <person name="Mayer K.F.X."/>
            <person name="Goodstein D."/>
            <person name="Casacuberta J.M."/>
            <person name="Vandepoele K."/>
            <person name="Reski R."/>
            <person name="Cuming A.C."/>
            <person name="Tuskan G.A."/>
            <person name="Maumus F."/>
            <person name="Salse J."/>
            <person name="Schmutz J."/>
            <person name="Rensing S.A."/>
        </authorList>
    </citation>
    <scope>NUCLEOTIDE SEQUENCE [LARGE SCALE GENOMIC DNA]</scope>
    <source>
        <strain evidence="7 8">cv. Gransden 2004</strain>
    </source>
</reference>
<keyword evidence="8" id="KW-1185">Reference proteome</keyword>
<feature type="compositionally biased region" description="Polar residues" evidence="5">
    <location>
        <begin position="330"/>
        <end position="374"/>
    </location>
</feature>
<feature type="region of interest" description="Disordered" evidence="5">
    <location>
        <begin position="319"/>
        <end position="404"/>
    </location>
</feature>
<dbReference type="GO" id="GO:0010017">
    <property type="term" value="P:red or far-red light signaling pathway"/>
    <property type="evidence" value="ECO:0000318"/>
    <property type="project" value="GO_Central"/>
</dbReference>
<feature type="region of interest" description="Disordered" evidence="5">
    <location>
        <begin position="436"/>
        <end position="528"/>
    </location>
</feature>
<evidence type="ECO:0000256" key="1">
    <source>
        <dbReference type="ARBA" id="ARBA00004123"/>
    </source>
</evidence>
<accession>A0A7I4BW11</accession>
<dbReference type="PANTHER" id="PTHR46807">
    <property type="entry name" value="TRANSCRIPTION FACTOR PIF3"/>
    <property type="match status" value="1"/>
</dbReference>
<reference evidence="7" key="3">
    <citation type="submission" date="2020-12" db="UniProtKB">
        <authorList>
            <consortium name="EnsemblPlants"/>
        </authorList>
    </citation>
    <scope>IDENTIFICATION</scope>
</reference>
<feature type="compositionally biased region" description="Low complexity" evidence="5">
    <location>
        <begin position="282"/>
        <end position="295"/>
    </location>
</feature>
<dbReference type="InterPro" id="IPR047265">
    <property type="entry name" value="PIF1-like_bHLH"/>
</dbReference>
<evidence type="ECO:0000256" key="4">
    <source>
        <dbReference type="ARBA" id="ARBA00023242"/>
    </source>
</evidence>
<comment type="subcellular location">
    <subcellularLocation>
        <location evidence="1">Nucleus</location>
    </subcellularLocation>
</comment>
<dbReference type="SUPFAM" id="SSF47459">
    <property type="entry name" value="HLH, helix-loop-helix DNA-binding domain"/>
    <property type="match status" value="1"/>
</dbReference>
<feature type="region of interest" description="Disordered" evidence="5">
    <location>
        <begin position="259"/>
        <end position="296"/>
    </location>
</feature>
<keyword evidence="4" id="KW-0539">Nucleus</keyword>
<evidence type="ECO:0000313" key="8">
    <source>
        <dbReference type="Proteomes" id="UP000006727"/>
    </source>
</evidence>
<dbReference type="GO" id="GO:0005634">
    <property type="term" value="C:nucleus"/>
    <property type="evidence" value="ECO:0000318"/>
    <property type="project" value="GO_Central"/>
</dbReference>
<protein>
    <recommendedName>
        <fullName evidence="6">BHLH domain-containing protein</fullName>
    </recommendedName>
</protein>
<feature type="compositionally biased region" description="Pro residues" evidence="5">
    <location>
        <begin position="264"/>
        <end position="277"/>
    </location>
</feature>
<evidence type="ECO:0000256" key="3">
    <source>
        <dbReference type="ARBA" id="ARBA00023163"/>
    </source>
</evidence>
<evidence type="ECO:0000256" key="2">
    <source>
        <dbReference type="ARBA" id="ARBA00023015"/>
    </source>
</evidence>
<dbReference type="InterPro" id="IPR011598">
    <property type="entry name" value="bHLH_dom"/>
</dbReference>
<keyword evidence="3" id="KW-0804">Transcription</keyword>
<dbReference type="InParanoid" id="A0A7I4BW11"/>
<evidence type="ECO:0000256" key="5">
    <source>
        <dbReference type="SAM" id="MobiDB-lite"/>
    </source>
</evidence>
<feature type="compositionally biased region" description="Low complexity" evidence="5">
    <location>
        <begin position="710"/>
        <end position="719"/>
    </location>
</feature>
<dbReference type="FunCoup" id="A0A7I4BW11">
    <property type="interactions" value="157"/>
</dbReference>
<reference evidence="7 8" key="1">
    <citation type="journal article" date="2008" name="Science">
        <title>The Physcomitrella genome reveals evolutionary insights into the conquest of land by plants.</title>
        <authorList>
            <person name="Rensing S."/>
            <person name="Lang D."/>
            <person name="Zimmer A."/>
            <person name="Terry A."/>
            <person name="Salamov A."/>
            <person name="Shapiro H."/>
            <person name="Nishiyama T."/>
            <person name="Perroud P.-F."/>
            <person name="Lindquist E."/>
            <person name="Kamisugi Y."/>
            <person name="Tanahashi T."/>
            <person name="Sakakibara K."/>
            <person name="Fujita T."/>
            <person name="Oishi K."/>
            <person name="Shin-I T."/>
            <person name="Kuroki Y."/>
            <person name="Toyoda A."/>
            <person name="Suzuki Y."/>
            <person name="Hashimoto A."/>
            <person name="Yamaguchi K."/>
            <person name="Sugano A."/>
            <person name="Kohara Y."/>
            <person name="Fujiyama A."/>
            <person name="Anterola A."/>
            <person name="Aoki S."/>
            <person name="Ashton N."/>
            <person name="Barbazuk W.B."/>
            <person name="Barker E."/>
            <person name="Bennetzen J."/>
            <person name="Bezanilla M."/>
            <person name="Blankenship R."/>
            <person name="Cho S.H."/>
            <person name="Dutcher S."/>
            <person name="Estelle M."/>
            <person name="Fawcett J.A."/>
            <person name="Gundlach H."/>
            <person name="Hanada K."/>
            <person name="Heyl A."/>
            <person name="Hicks K.A."/>
            <person name="Hugh J."/>
            <person name="Lohr M."/>
            <person name="Mayer K."/>
            <person name="Melkozernov A."/>
            <person name="Murata T."/>
            <person name="Nelson D."/>
            <person name="Pils B."/>
            <person name="Prigge M."/>
            <person name="Reiss B."/>
            <person name="Renner T."/>
            <person name="Rombauts S."/>
            <person name="Rushton P."/>
            <person name="Sanderfoot A."/>
            <person name="Schween G."/>
            <person name="Shiu S.-H."/>
            <person name="Stueber K."/>
            <person name="Theodoulou F.L."/>
            <person name="Tu H."/>
            <person name="Van de Peer Y."/>
            <person name="Verrier P.J."/>
            <person name="Waters E."/>
            <person name="Wood A."/>
            <person name="Yang L."/>
            <person name="Cove D."/>
            <person name="Cuming A."/>
            <person name="Hasebe M."/>
            <person name="Lucas S."/>
            <person name="Mishler D.B."/>
            <person name="Reski R."/>
            <person name="Grigoriev I."/>
            <person name="Quatrano R.S."/>
            <person name="Boore J.L."/>
        </authorList>
    </citation>
    <scope>NUCLEOTIDE SEQUENCE [LARGE SCALE GENOMIC DNA]</scope>
    <source>
        <strain evidence="7 8">cv. Gransden 2004</strain>
    </source>
</reference>
<organism evidence="7 8">
    <name type="scientific">Physcomitrium patens</name>
    <name type="common">Spreading-leaved earth moss</name>
    <name type="synonym">Physcomitrella patens</name>
    <dbReference type="NCBI Taxonomy" id="3218"/>
    <lineage>
        <taxon>Eukaryota</taxon>
        <taxon>Viridiplantae</taxon>
        <taxon>Streptophyta</taxon>
        <taxon>Embryophyta</taxon>
        <taxon>Bryophyta</taxon>
        <taxon>Bryophytina</taxon>
        <taxon>Bryopsida</taxon>
        <taxon>Funariidae</taxon>
        <taxon>Funariales</taxon>
        <taxon>Funariaceae</taxon>
        <taxon>Physcomitrium</taxon>
    </lineage>
</organism>
<feature type="compositionally biased region" description="Basic and acidic residues" evidence="5">
    <location>
        <begin position="376"/>
        <end position="388"/>
    </location>
</feature>
<feature type="compositionally biased region" description="Acidic residues" evidence="5">
    <location>
        <begin position="481"/>
        <end position="494"/>
    </location>
</feature>
<dbReference type="FunFam" id="4.10.280.10:FF:000004">
    <property type="entry name" value="Basic helix-loop-helix transcription factor"/>
    <property type="match status" value="1"/>
</dbReference>
<dbReference type="EnsemblPlants" id="Pp3c1_38820V3.6">
    <property type="protein sequence ID" value="Pp3c1_38820V3.6"/>
    <property type="gene ID" value="Pp3c1_38820"/>
</dbReference>
<dbReference type="InterPro" id="IPR036638">
    <property type="entry name" value="HLH_DNA-bd_sf"/>
</dbReference>
<dbReference type="InterPro" id="IPR044273">
    <property type="entry name" value="PIF3-like"/>
</dbReference>
<keyword evidence="2" id="KW-0805">Transcription regulation</keyword>
<evidence type="ECO:0000313" key="7">
    <source>
        <dbReference type="EnsemblPlants" id="Pp3c1_38820V3.6"/>
    </source>
</evidence>
<dbReference type="GO" id="GO:0000976">
    <property type="term" value="F:transcription cis-regulatory region binding"/>
    <property type="evidence" value="ECO:0000318"/>
    <property type="project" value="GO_Central"/>
</dbReference>
<dbReference type="EMBL" id="ABEU02000001">
    <property type="status" value="NOT_ANNOTATED_CDS"/>
    <property type="molecule type" value="Genomic_DNA"/>
</dbReference>
<dbReference type="PROSITE" id="PS50888">
    <property type="entry name" value="BHLH"/>
    <property type="match status" value="1"/>
</dbReference>
<name>A0A7I4BW11_PHYPA</name>
<feature type="domain" description="BHLH" evidence="6">
    <location>
        <begin position="512"/>
        <end position="561"/>
    </location>
</feature>